<evidence type="ECO:0000256" key="1">
    <source>
        <dbReference type="ARBA" id="ARBA00022475"/>
    </source>
</evidence>
<name>A0A1I1QH82_RUMAL</name>
<sequence>MNRIVSKILIFITKQNVISNDEEVQNFYKYGIEISISSLLNIFLVVCLGLIIHHVIESIIFISIFILIRSFTGGYHANTYFKCNLLMCVTYILIVSLNIILSNRITLPIVIGLICFNLTVVWILGPVENKNKPIEQFRRTKLKVIGTIISIIINCIGIILIKSYIGTMIIFTCVSISILMLAAIIKEKRGDVYE</sequence>
<feature type="transmembrane region" description="Helical" evidence="8">
    <location>
        <begin position="144"/>
        <end position="161"/>
    </location>
</feature>
<evidence type="ECO:0000256" key="5">
    <source>
        <dbReference type="ARBA" id="ARBA00022801"/>
    </source>
</evidence>
<dbReference type="GO" id="GO:0006508">
    <property type="term" value="P:proteolysis"/>
    <property type="evidence" value="ECO:0007669"/>
    <property type="project" value="UniProtKB-KW"/>
</dbReference>
<dbReference type="GO" id="GO:0008233">
    <property type="term" value="F:peptidase activity"/>
    <property type="evidence" value="ECO:0007669"/>
    <property type="project" value="UniProtKB-KW"/>
</dbReference>
<dbReference type="AlphaFoldDB" id="A0A1I1QH82"/>
<protein>
    <submittedName>
        <fullName evidence="9">Accessory gene regulator B</fullName>
    </submittedName>
</protein>
<evidence type="ECO:0000313" key="9">
    <source>
        <dbReference type="EMBL" id="SFD18593.1"/>
    </source>
</evidence>
<feature type="transmembrane region" description="Helical" evidence="8">
    <location>
        <begin position="42"/>
        <end position="68"/>
    </location>
</feature>
<keyword evidence="6 8" id="KW-1133">Transmembrane helix</keyword>
<organism evidence="9 10">
    <name type="scientific">Ruminococcus albus</name>
    <dbReference type="NCBI Taxonomy" id="1264"/>
    <lineage>
        <taxon>Bacteria</taxon>
        <taxon>Bacillati</taxon>
        <taxon>Bacillota</taxon>
        <taxon>Clostridia</taxon>
        <taxon>Eubacteriales</taxon>
        <taxon>Oscillospiraceae</taxon>
        <taxon>Ruminococcus</taxon>
    </lineage>
</organism>
<evidence type="ECO:0000256" key="6">
    <source>
        <dbReference type="ARBA" id="ARBA00022989"/>
    </source>
</evidence>
<accession>A0A1I1QH82</accession>
<evidence type="ECO:0000256" key="3">
    <source>
        <dbReference type="ARBA" id="ARBA00022670"/>
    </source>
</evidence>
<dbReference type="GO" id="GO:0009372">
    <property type="term" value="P:quorum sensing"/>
    <property type="evidence" value="ECO:0007669"/>
    <property type="project" value="UniProtKB-KW"/>
</dbReference>
<dbReference type="GO" id="GO:0016020">
    <property type="term" value="C:membrane"/>
    <property type="evidence" value="ECO:0007669"/>
    <property type="project" value="InterPro"/>
</dbReference>
<dbReference type="EMBL" id="FOKQ01000044">
    <property type="protein sequence ID" value="SFD18593.1"/>
    <property type="molecule type" value="Genomic_DNA"/>
</dbReference>
<keyword evidence="2" id="KW-0673">Quorum sensing</keyword>
<dbReference type="Proteomes" id="UP000182192">
    <property type="component" value="Unassembled WGS sequence"/>
</dbReference>
<evidence type="ECO:0000313" key="10">
    <source>
        <dbReference type="Proteomes" id="UP000182192"/>
    </source>
</evidence>
<evidence type="ECO:0000256" key="2">
    <source>
        <dbReference type="ARBA" id="ARBA00022654"/>
    </source>
</evidence>
<reference evidence="9 10" key="1">
    <citation type="submission" date="2016-10" db="EMBL/GenBank/DDBJ databases">
        <authorList>
            <person name="de Groot N.N."/>
        </authorList>
    </citation>
    <scope>NUCLEOTIDE SEQUENCE [LARGE SCALE GENOMIC DNA]</scope>
    <source>
        <strain evidence="9 10">AR67</strain>
    </source>
</reference>
<evidence type="ECO:0000256" key="4">
    <source>
        <dbReference type="ARBA" id="ARBA00022692"/>
    </source>
</evidence>
<evidence type="ECO:0000256" key="8">
    <source>
        <dbReference type="SAM" id="Phobius"/>
    </source>
</evidence>
<keyword evidence="3" id="KW-0645">Protease</keyword>
<gene>
    <name evidence="9" type="ORF">SAMN02910406_03331</name>
</gene>
<proteinExistence type="predicted"/>
<keyword evidence="1" id="KW-1003">Cell membrane</keyword>
<keyword evidence="4 8" id="KW-0812">Transmembrane</keyword>
<evidence type="ECO:0000256" key="7">
    <source>
        <dbReference type="ARBA" id="ARBA00023136"/>
    </source>
</evidence>
<feature type="transmembrane region" description="Helical" evidence="8">
    <location>
        <begin position="167"/>
        <end position="185"/>
    </location>
</feature>
<dbReference type="InterPro" id="IPR006741">
    <property type="entry name" value="AgrB"/>
</dbReference>
<dbReference type="SMART" id="SM00793">
    <property type="entry name" value="AgrB"/>
    <property type="match status" value="1"/>
</dbReference>
<dbReference type="OrthoDB" id="9815055at2"/>
<dbReference type="RefSeq" id="WP_074963113.1">
    <property type="nucleotide sequence ID" value="NZ_FOKQ01000044.1"/>
</dbReference>
<keyword evidence="5" id="KW-0378">Hydrolase</keyword>
<feature type="transmembrane region" description="Helical" evidence="8">
    <location>
        <begin position="80"/>
        <end position="99"/>
    </location>
</feature>
<keyword evidence="7 8" id="KW-0472">Membrane</keyword>
<dbReference type="Pfam" id="PF04647">
    <property type="entry name" value="AgrB"/>
    <property type="match status" value="1"/>
</dbReference>
<feature type="transmembrane region" description="Helical" evidence="8">
    <location>
        <begin position="105"/>
        <end position="124"/>
    </location>
</feature>